<name>A0ABW1DQ11_9DEIO</name>
<comment type="caution">
    <text evidence="1">The sequence shown here is derived from an EMBL/GenBank/DDBJ whole genome shotgun (WGS) entry which is preliminary data.</text>
</comment>
<dbReference type="RefSeq" id="WP_380050003.1">
    <property type="nucleotide sequence ID" value="NZ_JBHSOH010000015.1"/>
</dbReference>
<organism evidence="1 2">
    <name type="scientific">Deinococcus petrolearius</name>
    <dbReference type="NCBI Taxonomy" id="1751295"/>
    <lineage>
        <taxon>Bacteria</taxon>
        <taxon>Thermotogati</taxon>
        <taxon>Deinococcota</taxon>
        <taxon>Deinococci</taxon>
        <taxon>Deinococcales</taxon>
        <taxon>Deinococcaceae</taxon>
        <taxon>Deinococcus</taxon>
    </lineage>
</organism>
<keyword evidence="2" id="KW-1185">Reference proteome</keyword>
<dbReference type="Pfam" id="PF04350">
    <property type="entry name" value="PilO"/>
    <property type="match status" value="1"/>
</dbReference>
<dbReference type="InterPro" id="IPR014717">
    <property type="entry name" value="Transl_elong_EF1B/ribsomal_bS6"/>
</dbReference>
<proteinExistence type="predicted"/>
<dbReference type="InterPro" id="IPR007445">
    <property type="entry name" value="PilO"/>
</dbReference>
<protein>
    <submittedName>
        <fullName evidence="1">Type 4a pilus biogenesis protein PilO</fullName>
    </submittedName>
</protein>
<dbReference type="Gene3D" id="3.30.70.60">
    <property type="match status" value="1"/>
</dbReference>
<dbReference type="Proteomes" id="UP001595979">
    <property type="component" value="Unassembled WGS sequence"/>
</dbReference>
<gene>
    <name evidence="1" type="primary">pilO</name>
    <name evidence="1" type="ORF">ACFPQ6_12755</name>
</gene>
<evidence type="ECO:0000313" key="2">
    <source>
        <dbReference type="Proteomes" id="UP001595979"/>
    </source>
</evidence>
<sequence>MNTPLMIGLSVVLALAGTLTLGKSAYEERLALQDALSASQQEYQAGMTTIQRLPQLRKDAEQARTELSDIQREFPSSENLGVLLDQTQQLAQQSGLQIQNIARTTGPSAIPTIAEVRLSIRAQGGYPDLESFLRAVRADRRVMNVTGFSTAGEGAQTIKLTGYVRQGE</sequence>
<evidence type="ECO:0000313" key="1">
    <source>
        <dbReference type="EMBL" id="MFC5849179.1"/>
    </source>
</evidence>
<accession>A0ABW1DQ11</accession>
<reference evidence="2" key="1">
    <citation type="journal article" date="2019" name="Int. J. Syst. Evol. Microbiol.">
        <title>The Global Catalogue of Microorganisms (GCM) 10K type strain sequencing project: providing services to taxonomists for standard genome sequencing and annotation.</title>
        <authorList>
            <consortium name="The Broad Institute Genomics Platform"/>
            <consortium name="The Broad Institute Genome Sequencing Center for Infectious Disease"/>
            <person name="Wu L."/>
            <person name="Ma J."/>
        </authorList>
    </citation>
    <scope>NUCLEOTIDE SEQUENCE [LARGE SCALE GENOMIC DNA]</scope>
    <source>
        <strain evidence="2">CGMCC 1.15053</strain>
    </source>
</reference>
<dbReference type="EMBL" id="JBHSOH010000015">
    <property type="protein sequence ID" value="MFC5849179.1"/>
    <property type="molecule type" value="Genomic_DNA"/>
</dbReference>